<name>A0ACA9LYJ4_9GLOM</name>
<gene>
    <name evidence="1" type="ORF">RPERSI_LOCUS4305</name>
</gene>
<dbReference type="Proteomes" id="UP000789920">
    <property type="component" value="Unassembled WGS sequence"/>
</dbReference>
<dbReference type="EMBL" id="CAJVQC010005836">
    <property type="protein sequence ID" value="CAG8559511.1"/>
    <property type="molecule type" value="Genomic_DNA"/>
</dbReference>
<feature type="non-terminal residue" evidence="1">
    <location>
        <position position="1"/>
    </location>
</feature>
<comment type="caution">
    <text evidence="1">The sequence shown here is derived from an EMBL/GenBank/DDBJ whole genome shotgun (WGS) entry which is preliminary data.</text>
</comment>
<sequence>EKNVKQKAKMGTELNHIPEKDYKKIKENPSRLNIPTFSDEFLTNHDHRRNLKINSPERLKIKNENRIFLEKYWKVDELITFWYGKYLYKGIGGNKDEKTAKL</sequence>
<protein>
    <submittedName>
        <fullName evidence="1">24125_t:CDS:1</fullName>
    </submittedName>
</protein>
<organism evidence="1 2">
    <name type="scientific">Racocetra persica</name>
    <dbReference type="NCBI Taxonomy" id="160502"/>
    <lineage>
        <taxon>Eukaryota</taxon>
        <taxon>Fungi</taxon>
        <taxon>Fungi incertae sedis</taxon>
        <taxon>Mucoromycota</taxon>
        <taxon>Glomeromycotina</taxon>
        <taxon>Glomeromycetes</taxon>
        <taxon>Diversisporales</taxon>
        <taxon>Gigasporaceae</taxon>
        <taxon>Racocetra</taxon>
    </lineage>
</organism>
<evidence type="ECO:0000313" key="2">
    <source>
        <dbReference type="Proteomes" id="UP000789920"/>
    </source>
</evidence>
<proteinExistence type="predicted"/>
<keyword evidence="2" id="KW-1185">Reference proteome</keyword>
<accession>A0ACA9LYJ4</accession>
<reference evidence="1" key="1">
    <citation type="submission" date="2021-06" db="EMBL/GenBank/DDBJ databases">
        <authorList>
            <person name="Kallberg Y."/>
            <person name="Tangrot J."/>
            <person name="Rosling A."/>
        </authorList>
    </citation>
    <scope>NUCLEOTIDE SEQUENCE</scope>
    <source>
        <strain evidence="1">MA461A</strain>
    </source>
</reference>
<evidence type="ECO:0000313" key="1">
    <source>
        <dbReference type="EMBL" id="CAG8559511.1"/>
    </source>
</evidence>